<sequence length="279" mass="31476">MGGAEKIRRVSSSKKKGKRSQTKHEKLRHRKKMVMKNRAAEEEEPEKKIRLELMNLDKEKIWGEFESVEMNRILSGETKPKILITTCQPVVARELIAVFPNSEHLDTSTKPDVHEMIEFAKDKGFTALIVTDTGRHAKSCRQAVICIMSLVNGAAAYFEFKDFLPRNFVPYVVDPPSSLDPFINTTGFTSPLDVGTERLIRSLFPLVPSPSDPMVTSTNERCTVSFVNFPKDDAIHFINNIFYCSRGTDGKLSSVHTSQECGPQFSLKLLALEKITPRD</sequence>
<proteinExistence type="predicted"/>
<dbReference type="AlphaFoldDB" id="R0GI58"/>
<dbReference type="GO" id="GO:0000470">
    <property type="term" value="P:maturation of LSU-rRNA"/>
    <property type="evidence" value="ECO:0007669"/>
    <property type="project" value="TreeGrafter"/>
</dbReference>
<protein>
    <recommendedName>
        <fullName evidence="2">Brix domain-containing protein</fullName>
    </recommendedName>
</protein>
<feature type="domain" description="Brix" evidence="2">
    <location>
        <begin position="80"/>
        <end position="278"/>
    </location>
</feature>
<dbReference type="InterPro" id="IPR044281">
    <property type="entry name" value="IMP4/RPF1"/>
</dbReference>
<dbReference type="GO" id="GO:0042134">
    <property type="term" value="F:rRNA primary transcript binding"/>
    <property type="evidence" value="ECO:0007669"/>
    <property type="project" value="InterPro"/>
</dbReference>
<evidence type="ECO:0000313" key="4">
    <source>
        <dbReference type="Proteomes" id="UP000029121"/>
    </source>
</evidence>
<reference evidence="4" key="1">
    <citation type="journal article" date="2013" name="Nat. Genet.">
        <title>The Capsella rubella genome and the genomic consequences of rapid mating system evolution.</title>
        <authorList>
            <person name="Slotte T."/>
            <person name="Hazzouri K.M."/>
            <person name="Agren J.A."/>
            <person name="Koenig D."/>
            <person name="Maumus F."/>
            <person name="Guo Y.L."/>
            <person name="Steige K."/>
            <person name="Platts A.E."/>
            <person name="Escobar J.S."/>
            <person name="Newman L.K."/>
            <person name="Wang W."/>
            <person name="Mandakova T."/>
            <person name="Vello E."/>
            <person name="Smith L.M."/>
            <person name="Henz S.R."/>
            <person name="Steffen J."/>
            <person name="Takuno S."/>
            <person name="Brandvain Y."/>
            <person name="Coop G."/>
            <person name="Andolfatto P."/>
            <person name="Hu T.T."/>
            <person name="Blanchette M."/>
            <person name="Clark R.M."/>
            <person name="Quesneville H."/>
            <person name="Nordborg M."/>
            <person name="Gaut B.S."/>
            <person name="Lysak M.A."/>
            <person name="Jenkins J."/>
            <person name="Grimwood J."/>
            <person name="Chapman J."/>
            <person name="Prochnik S."/>
            <person name="Shu S."/>
            <person name="Rokhsar D."/>
            <person name="Schmutz J."/>
            <person name="Weigel D."/>
            <person name="Wright S.I."/>
        </authorList>
    </citation>
    <scope>NUCLEOTIDE SEQUENCE [LARGE SCALE GENOMIC DNA]</scope>
    <source>
        <strain evidence="4">cv. Monte Gargano</strain>
    </source>
</reference>
<dbReference type="PANTHER" id="PTHR22734">
    <property type="entry name" value="U3 SMALL NUCLEOLAR RIBONUCLEOPROTEIN PROTEIN IMP4"/>
    <property type="match status" value="1"/>
</dbReference>
<evidence type="ECO:0000259" key="2">
    <source>
        <dbReference type="PROSITE" id="PS50833"/>
    </source>
</evidence>
<dbReference type="PANTHER" id="PTHR22734:SF3">
    <property type="entry name" value="RIBOSOME PRODUCTION FACTOR 1"/>
    <property type="match status" value="1"/>
</dbReference>
<dbReference type="SUPFAM" id="SSF52954">
    <property type="entry name" value="Class II aaRS ABD-related"/>
    <property type="match status" value="1"/>
</dbReference>
<dbReference type="KEGG" id="crb:17895324"/>
<dbReference type="STRING" id="81985.R0GI58"/>
<feature type="region of interest" description="Disordered" evidence="1">
    <location>
        <begin position="1"/>
        <end position="43"/>
    </location>
</feature>
<dbReference type="InterPro" id="IPR007109">
    <property type="entry name" value="Brix"/>
</dbReference>
<dbReference type="GO" id="GO:0030687">
    <property type="term" value="C:preribosome, large subunit precursor"/>
    <property type="evidence" value="ECO:0007669"/>
    <property type="project" value="TreeGrafter"/>
</dbReference>
<organism evidence="3 4">
    <name type="scientific">Capsella rubella</name>
    <dbReference type="NCBI Taxonomy" id="81985"/>
    <lineage>
        <taxon>Eukaryota</taxon>
        <taxon>Viridiplantae</taxon>
        <taxon>Streptophyta</taxon>
        <taxon>Embryophyta</taxon>
        <taxon>Tracheophyta</taxon>
        <taxon>Spermatophyta</taxon>
        <taxon>Magnoliopsida</taxon>
        <taxon>eudicotyledons</taxon>
        <taxon>Gunneridae</taxon>
        <taxon>Pentapetalae</taxon>
        <taxon>rosids</taxon>
        <taxon>malvids</taxon>
        <taxon>Brassicales</taxon>
        <taxon>Brassicaceae</taxon>
        <taxon>Camelineae</taxon>
        <taxon>Capsella</taxon>
    </lineage>
</organism>
<keyword evidence="4" id="KW-1185">Reference proteome</keyword>
<dbReference type="OrthoDB" id="264354at2759"/>
<dbReference type="GO" id="GO:0000460">
    <property type="term" value="P:maturation of 5.8S rRNA"/>
    <property type="evidence" value="ECO:0007669"/>
    <property type="project" value="TreeGrafter"/>
</dbReference>
<dbReference type="GO" id="GO:0005730">
    <property type="term" value="C:nucleolus"/>
    <property type="evidence" value="ECO:0007669"/>
    <property type="project" value="TreeGrafter"/>
</dbReference>
<evidence type="ECO:0000256" key="1">
    <source>
        <dbReference type="SAM" id="MobiDB-lite"/>
    </source>
</evidence>
<feature type="compositionally biased region" description="Basic residues" evidence="1">
    <location>
        <begin position="9"/>
        <end position="35"/>
    </location>
</feature>
<dbReference type="PROSITE" id="PS50833">
    <property type="entry name" value="BRIX"/>
    <property type="match status" value="1"/>
</dbReference>
<dbReference type="eggNOG" id="KOG2780">
    <property type="taxonomic scope" value="Eukaryota"/>
</dbReference>
<name>R0GI58_9BRAS</name>
<evidence type="ECO:0000313" key="3">
    <source>
        <dbReference type="EMBL" id="EOA35557.1"/>
    </source>
</evidence>
<accession>R0GI58</accession>
<dbReference type="EMBL" id="KB870806">
    <property type="protein sequence ID" value="EOA35557.1"/>
    <property type="molecule type" value="Genomic_DNA"/>
</dbReference>
<gene>
    <name evidence="3" type="ORF">CARUB_v10020763mg</name>
</gene>
<dbReference type="Proteomes" id="UP000029121">
    <property type="component" value="Unassembled WGS sequence"/>
</dbReference>